<dbReference type="InterPro" id="IPR019337">
    <property type="entry name" value="Telomere_length_regulation_dom"/>
</dbReference>
<dbReference type="InParanoid" id="A0A0D2WMR9"/>
<dbReference type="EMBL" id="KE346362">
    <property type="protein sequence ID" value="KJE91518.1"/>
    <property type="molecule type" value="Genomic_DNA"/>
</dbReference>
<dbReference type="InterPro" id="IPR038528">
    <property type="entry name" value="TEL2_C_sf"/>
</dbReference>
<evidence type="ECO:0000313" key="4">
    <source>
        <dbReference type="EMBL" id="KJE91518.1"/>
    </source>
</evidence>
<evidence type="ECO:0000256" key="2">
    <source>
        <dbReference type="SAM" id="MobiDB-lite"/>
    </source>
</evidence>
<dbReference type="OrthoDB" id="4033880at2759"/>
<dbReference type="AlphaFoldDB" id="A0A0D2WMR9"/>
<feature type="compositionally biased region" description="Low complexity" evidence="2">
    <location>
        <begin position="621"/>
        <end position="641"/>
    </location>
</feature>
<name>A0A0D2WMR9_CAPO3</name>
<protein>
    <recommendedName>
        <fullName evidence="3">Telomere length regulation protein conserved domain-containing protein</fullName>
    </recommendedName>
</protein>
<reference evidence="5" key="1">
    <citation type="submission" date="2011-02" db="EMBL/GenBank/DDBJ databases">
        <title>The Genome Sequence of Capsaspora owczarzaki ATCC 30864.</title>
        <authorList>
            <person name="Russ C."/>
            <person name="Cuomo C."/>
            <person name="Burger G."/>
            <person name="Gray M.W."/>
            <person name="Holland P.W.H."/>
            <person name="King N."/>
            <person name="Lang F.B.F."/>
            <person name="Roger A.J."/>
            <person name="Ruiz-Trillo I."/>
            <person name="Young S.K."/>
            <person name="Zeng Q."/>
            <person name="Gargeya S."/>
            <person name="Alvarado L."/>
            <person name="Berlin A."/>
            <person name="Chapman S.B."/>
            <person name="Chen Z."/>
            <person name="Freedman E."/>
            <person name="Gellesch M."/>
            <person name="Goldberg J."/>
            <person name="Griggs A."/>
            <person name="Gujja S."/>
            <person name="Heilman E."/>
            <person name="Heiman D."/>
            <person name="Howarth C."/>
            <person name="Mehta T."/>
            <person name="Neiman D."/>
            <person name="Pearson M."/>
            <person name="Roberts A."/>
            <person name="Saif S."/>
            <person name="Shea T."/>
            <person name="Shenoy N."/>
            <person name="Sisk P."/>
            <person name="Stolte C."/>
            <person name="Sykes S."/>
            <person name="White J."/>
            <person name="Yandava C."/>
            <person name="Haas B."/>
            <person name="Nusbaum C."/>
            <person name="Birren B."/>
        </authorList>
    </citation>
    <scope>NUCLEOTIDE SEQUENCE</scope>
    <source>
        <strain evidence="5">ATCC 30864</strain>
    </source>
</reference>
<dbReference type="PANTHER" id="PTHR15830">
    <property type="entry name" value="TELOMERE LENGTH REGULATION PROTEIN TEL2 FAMILY MEMBER"/>
    <property type="match status" value="1"/>
</dbReference>
<dbReference type="InterPro" id="IPR016024">
    <property type="entry name" value="ARM-type_fold"/>
</dbReference>
<proteinExistence type="inferred from homology"/>
<dbReference type="GO" id="GO:0005829">
    <property type="term" value="C:cytosol"/>
    <property type="evidence" value="ECO:0007669"/>
    <property type="project" value="TreeGrafter"/>
</dbReference>
<dbReference type="RefSeq" id="XP_004349396.1">
    <property type="nucleotide sequence ID" value="XM_004349346.2"/>
</dbReference>
<gene>
    <name evidence="4" type="ORF">CAOG_002646</name>
</gene>
<dbReference type="STRING" id="595528.A0A0D2WMR9"/>
<dbReference type="PhylomeDB" id="A0A0D2WMR9"/>
<feature type="domain" description="Telomere length regulation protein conserved" evidence="3">
    <location>
        <begin position="696"/>
        <end position="804"/>
    </location>
</feature>
<dbReference type="PANTHER" id="PTHR15830:SF10">
    <property type="entry name" value="TELOMERE LENGTH REGULATION PROTEIN TEL2 HOMOLOG"/>
    <property type="match status" value="1"/>
</dbReference>
<accession>A0A0D2WMR9</accession>
<dbReference type="InterPro" id="IPR051970">
    <property type="entry name" value="TEL2_Regulation"/>
</dbReference>
<dbReference type="GO" id="GO:0051083">
    <property type="term" value="P:'de novo' cotranslational protein folding"/>
    <property type="evidence" value="ECO:0007669"/>
    <property type="project" value="TreeGrafter"/>
</dbReference>
<feature type="region of interest" description="Disordered" evidence="2">
    <location>
        <begin position="671"/>
        <end position="690"/>
    </location>
</feature>
<dbReference type="Pfam" id="PF10193">
    <property type="entry name" value="Telomere_reg-2"/>
    <property type="match status" value="1"/>
</dbReference>
<dbReference type="Proteomes" id="UP000008743">
    <property type="component" value="Unassembled WGS sequence"/>
</dbReference>
<feature type="region of interest" description="Disordered" evidence="2">
    <location>
        <begin position="621"/>
        <end position="649"/>
    </location>
</feature>
<dbReference type="Gene3D" id="1.25.40.720">
    <property type="entry name" value="Telomere length regulation protein 2, C-terminal domain"/>
    <property type="match status" value="2"/>
</dbReference>
<comment type="similarity">
    <text evidence="1">Belongs to the TEL2 family.</text>
</comment>
<keyword evidence="5" id="KW-1185">Reference proteome</keyword>
<sequence length="1039" mass="111444">MSRAAQLDELEALLQDEQTGRAASSSPLLLDIHSSNPEAVAEADADGGGVAAAMTDCLARWMSRPESSQPGSATALARLLLCSGSPRRVRRLLTHLGRQHAQVAAGSTLQALAARLQCVPLPDLLLLLVDSLGRSSVEASHSESIGFALALLDDTVRSRITASALALAFTVVDAPAPSPSPSVASTQQLNANRHLLTLIVSLPDRVANAVRGRVELPQILASTDAYINHLLEAVILPVVTAAGLQTLRASVEKLALQKPAFQDWLAQLRRPDAFVPTLSTINLVVELFSRLGKLGHFRRLCPRVAPVFTLFFSIALQQSAATSTEFAQLQTLTARFFRPVDDALVSACVYAWLLCADETVLPGVKALPCLSALLASQLSNCWTLPNATILDASLHYIIVERCLMGHQPLSVPALTVLLDAVACVKSQPLLPLTRRLLTYWGMPATVKRSAYDQHLQLSQVLLLCLARLSDAIVKPLASEILASLVGSVQTHLESPLIRVRQLGMITAECFAARLASTDKPLSFQQADDELSILLRSLAQPVASKDVVAKLPEPDALQFSEISSHLAPTLPTSYIASSFRLFVPSSAVAALPTVAAAAAAAATTATPTPLHSAQKRMITVLSSTPNPNTSSDPSLAAATPTLDDADSANDLDDDEFVPYALVDPADRVERVDTANPRQTPSVPIADRPQPRAAVKPPKFLRDCAQGLIARDDVPRVEASLQAVESLLTTSPMEQDDVSVEICKMLLYLHNEHSIAKFEELRMRGMVAACVRAPADVARYLSAQFYVRNHTLSQRTDIVDVLCSAAKALAMGKMAVTPLSRESLTAQLKTAQAQTKRGFGRDALQQPQITSVSQDSLNSQSFVAAGKVVRASTASLNARTAGKVVWRNRLQNVAGWFFYPLLEKFDSDTGGNLFGLLGNEGVFVLGRLCHGLGVIMHCASNCTDAPPMARALMAFVWALRGTEHAYVRRALVFCVNMVLLAVPASILVADLGTDLYETQNWLADIMQRDSDDESRDLAVSALSALLEVLKSAPGMEVGDDS</sequence>
<dbReference type="GO" id="GO:0051879">
    <property type="term" value="F:Hsp90 protein binding"/>
    <property type="evidence" value="ECO:0007669"/>
    <property type="project" value="TreeGrafter"/>
</dbReference>
<dbReference type="eggNOG" id="KOG4346">
    <property type="taxonomic scope" value="Eukaryota"/>
</dbReference>
<evidence type="ECO:0000256" key="1">
    <source>
        <dbReference type="ARBA" id="ARBA00006133"/>
    </source>
</evidence>
<evidence type="ECO:0000313" key="5">
    <source>
        <dbReference type="Proteomes" id="UP000008743"/>
    </source>
</evidence>
<dbReference type="GO" id="GO:0042162">
    <property type="term" value="F:telomeric DNA binding"/>
    <property type="evidence" value="ECO:0007669"/>
    <property type="project" value="TreeGrafter"/>
</dbReference>
<evidence type="ECO:0000259" key="3">
    <source>
        <dbReference type="Pfam" id="PF10193"/>
    </source>
</evidence>
<organism evidence="4 5">
    <name type="scientific">Capsaspora owczarzaki (strain ATCC 30864)</name>
    <dbReference type="NCBI Taxonomy" id="595528"/>
    <lineage>
        <taxon>Eukaryota</taxon>
        <taxon>Filasterea</taxon>
        <taxon>Capsaspora</taxon>
    </lineage>
</organism>
<dbReference type="SUPFAM" id="SSF48371">
    <property type="entry name" value="ARM repeat"/>
    <property type="match status" value="1"/>
</dbReference>